<gene>
    <name evidence="2" type="ORF">FA13DRAFT_1821124</name>
</gene>
<evidence type="ECO:0000256" key="1">
    <source>
        <dbReference type="SAM" id="MobiDB-lite"/>
    </source>
</evidence>
<feature type="region of interest" description="Disordered" evidence="1">
    <location>
        <begin position="15"/>
        <end position="332"/>
    </location>
</feature>
<feature type="compositionally biased region" description="Polar residues" evidence="1">
    <location>
        <begin position="239"/>
        <end position="248"/>
    </location>
</feature>
<feature type="compositionally biased region" description="Low complexity" evidence="1">
    <location>
        <begin position="125"/>
        <end position="147"/>
    </location>
</feature>
<sequence>MDTDTDSPELVSASLLLGDRDVPMDLDLDEGAVPSAAGALSDHAQQKPSSQSRIRGEPKATANGAVNDDGSWDAIPGLTSTQTRPQTKPTTTTNSAVKDDGSWDAIPGLTLAKTARPNPPPPPSGSSNVPSGGPAAAQSATATAAATPDINSSPSAAATVQATASNSILSWSGSSSSSASNLPAARRRHYPSTPFKPTTSDRDRHTAFDLQPTAATSGPIPVRLPPKRPRAPRKRTPRGGSSSFTGPASTEAAPADPPLPYKTSSAFRIPLKRIPPDVGRGSGAYLASTPADERRRREAEREREAGEVERDQGREPVWKVGPGGVFGWGRGG</sequence>
<dbReference type="AlphaFoldDB" id="A0A4Y7SD14"/>
<keyword evidence="3" id="KW-1185">Reference proteome</keyword>
<proteinExistence type="predicted"/>
<accession>A0A4Y7SD14</accession>
<evidence type="ECO:0000313" key="2">
    <source>
        <dbReference type="EMBL" id="TEB19296.1"/>
    </source>
</evidence>
<comment type="caution">
    <text evidence="2">The sequence shown here is derived from an EMBL/GenBank/DDBJ whole genome shotgun (WGS) entry which is preliminary data.</text>
</comment>
<feature type="compositionally biased region" description="Polar residues" evidence="1">
    <location>
        <begin position="149"/>
        <end position="164"/>
    </location>
</feature>
<protein>
    <submittedName>
        <fullName evidence="2">Uncharacterized protein</fullName>
    </submittedName>
</protein>
<dbReference type="Proteomes" id="UP000298030">
    <property type="component" value="Unassembled WGS sequence"/>
</dbReference>
<feature type="compositionally biased region" description="Low complexity" evidence="1">
    <location>
        <begin position="79"/>
        <end position="93"/>
    </location>
</feature>
<feature type="compositionally biased region" description="Gly residues" evidence="1">
    <location>
        <begin position="321"/>
        <end position="332"/>
    </location>
</feature>
<feature type="compositionally biased region" description="Basic and acidic residues" evidence="1">
    <location>
        <begin position="291"/>
        <end position="317"/>
    </location>
</feature>
<feature type="compositionally biased region" description="Basic residues" evidence="1">
    <location>
        <begin position="225"/>
        <end position="237"/>
    </location>
</feature>
<evidence type="ECO:0000313" key="3">
    <source>
        <dbReference type="Proteomes" id="UP000298030"/>
    </source>
</evidence>
<dbReference type="EMBL" id="QPFP01000199">
    <property type="protein sequence ID" value="TEB19296.1"/>
    <property type="molecule type" value="Genomic_DNA"/>
</dbReference>
<reference evidence="2 3" key="1">
    <citation type="journal article" date="2019" name="Nat. Ecol. Evol.">
        <title>Megaphylogeny resolves global patterns of mushroom evolution.</title>
        <authorList>
            <person name="Varga T."/>
            <person name="Krizsan K."/>
            <person name="Foldi C."/>
            <person name="Dima B."/>
            <person name="Sanchez-Garcia M."/>
            <person name="Sanchez-Ramirez S."/>
            <person name="Szollosi G.J."/>
            <person name="Szarkandi J.G."/>
            <person name="Papp V."/>
            <person name="Albert L."/>
            <person name="Andreopoulos W."/>
            <person name="Angelini C."/>
            <person name="Antonin V."/>
            <person name="Barry K.W."/>
            <person name="Bougher N.L."/>
            <person name="Buchanan P."/>
            <person name="Buyck B."/>
            <person name="Bense V."/>
            <person name="Catcheside P."/>
            <person name="Chovatia M."/>
            <person name="Cooper J."/>
            <person name="Damon W."/>
            <person name="Desjardin D."/>
            <person name="Finy P."/>
            <person name="Geml J."/>
            <person name="Haridas S."/>
            <person name="Hughes K."/>
            <person name="Justo A."/>
            <person name="Karasinski D."/>
            <person name="Kautmanova I."/>
            <person name="Kiss B."/>
            <person name="Kocsube S."/>
            <person name="Kotiranta H."/>
            <person name="LaButti K.M."/>
            <person name="Lechner B.E."/>
            <person name="Liimatainen K."/>
            <person name="Lipzen A."/>
            <person name="Lukacs Z."/>
            <person name="Mihaltcheva S."/>
            <person name="Morgado L.N."/>
            <person name="Niskanen T."/>
            <person name="Noordeloos M.E."/>
            <person name="Ohm R.A."/>
            <person name="Ortiz-Santana B."/>
            <person name="Ovrebo C."/>
            <person name="Racz N."/>
            <person name="Riley R."/>
            <person name="Savchenko A."/>
            <person name="Shiryaev A."/>
            <person name="Soop K."/>
            <person name="Spirin V."/>
            <person name="Szebenyi C."/>
            <person name="Tomsovsky M."/>
            <person name="Tulloss R.E."/>
            <person name="Uehling J."/>
            <person name="Grigoriev I.V."/>
            <person name="Vagvolgyi C."/>
            <person name="Papp T."/>
            <person name="Martin F.M."/>
            <person name="Miettinen O."/>
            <person name="Hibbett D.S."/>
            <person name="Nagy L.G."/>
        </authorList>
    </citation>
    <scope>NUCLEOTIDE SEQUENCE [LARGE SCALE GENOMIC DNA]</scope>
    <source>
        <strain evidence="2 3">FP101781</strain>
    </source>
</reference>
<organism evidence="2 3">
    <name type="scientific">Coprinellus micaceus</name>
    <name type="common">Glistening ink-cap mushroom</name>
    <name type="synonym">Coprinus micaceus</name>
    <dbReference type="NCBI Taxonomy" id="71717"/>
    <lineage>
        <taxon>Eukaryota</taxon>
        <taxon>Fungi</taxon>
        <taxon>Dikarya</taxon>
        <taxon>Basidiomycota</taxon>
        <taxon>Agaricomycotina</taxon>
        <taxon>Agaricomycetes</taxon>
        <taxon>Agaricomycetidae</taxon>
        <taxon>Agaricales</taxon>
        <taxon>Agaricineae</taxon>
        <taxon>Psathyrellaceae</taxon>
        <taxon>Coprinellus</taxon>
    </lineage>
</organism>
<name>A0A4Y7SD14_COPMI</name>
<feature type="compositionally biased region" description="Low complexity" evidence="1">
    <location>
        <begin position="165"/>
        <end position="180"/>
    </location>
</feature>